<dbReference type="Pfam" id="PF17194">
    <property type="entry name" value="AbiEi_3_N"/>
    <property type="match status" value="1"/>
</dbReference>
<accession>A0A1A9MXS4</accession>
<comment type="caution">
    <text evidence="2">The sequence shown here is derived from an EMBL/GenBank/DDBJ whole genome shotgun (WGS) entry which is preliminary data.</text>
</comment>
<dbReference type="Proteomes" id="UP000077961">
    <property type="component" value="Unassembled WGS sequence"/>
</dbReference>
<dbReference type="AlphaFoldDB" id="A0A1A9MXS4"/>
<evidence type="ECO:0000259" key="1">
    <source>
        <dbReference type="Pfam" id="PF17194"/>
    </source>
</evidence>
<proteinExistence type="predicted"/>
<dbReference type="STRING" id="1462993.A6V36_18170"/>
<evidence type="ECO:0000313" key="5">
    <source>
        <dbReference type="Proteomes" id="UP000078116"/>
    </source>
</evidence>
<dbReference type="EMBL" id="LXJZ01000020">
    <property type="protein sequence ID" value="OAJ63415.1"/>
    <property type="molecule type" value="Genomic_DNA"/>
</dbReference>
<dbReference type="Proteomes" id="UP000078116">
    <property type="component" value="Unassembled WGS sequence"/>
</dbReference>
<protein>
    <recommendedName>
        <fullName evidence="1">Transcriptional regulator AbiEi antitoxin N-terminal domain-containing protein</fullName>
    </recommendedName>
</protein>
<dbReference type="InterPro" id="IPR021561">
    <property type="entry name" value="AbiEi_3"/>
</dbReference>
<dbReference type="Pfam" id="PF11459">
    <property type="entry name" value="AbiEi_3"/>
    <property type="match status" value="1"/>
</dbReference>
<feature type="domain" description="Transcriptional regulator AbiEi antitoxin N-terminal" evidence="1">
    <location>
        <begin position="4"/>
        <end position="93"/>
    </location>
</feature>
<dbReference type="InterPro" id="IPR033455">
    <property type="entry name" value="AbiEi_3_N"/>
</dbReference>
<evidence type="ECO:0000313" key="3">
    <source>
        <dbReference type="EMBL" id="OAJ63415.1"/>
    </source>
</evidence>
<gene>
    <name evidence="3" type="ORF">A6V36_18170</name>
    <name evidence="2" type="ORF">A6V37_10350</name>
</gene>
<evidence type="ECO:0000313" key="4">
    <source>
        <dbReference type="Proteomes" id="UP000077961"/>
    </source>
</evidence>
<dbReference type="RefSeq" id="WP_064265081.1">
    <property type="nucleotide sequence ID" value="NZ_LXJZ01000020.1"/>
</dbReference>
<keyword evidence="4" id="KW-1185">Reference proteome</keyword>
<dbReference type="OrthoDB" id="1550938at2"/>
<name>A0A1A9MXS4_9BURK</name>
<organism evidence="2 5">
    <name type="scientific">Paraburkholderia ginsengiterrae</name>
    <dbReference type="NCBI Taxonomy" id="1462993"/>
    <lineage>
        <taxon>Bacteria</taxon>
        <taxon>Pseudomonadati</taxon>
        <taxon>Pseudomonadota</taxon>
        <taxon>Betaproteobacteria</taxon>
        <taxon>Burkholderiales</taxon>
        <taxon>Burkholderiaceae</taxon>
        <taxon>Paraburkholderia</taxon>
    </lineage>
</organism>
<evidence type="ECO:0000313" key="2">
    <source>
        <dbReference type="EMBL" id="OAJ52214.1"/>
    </source>
</evidence>
<dbReference type="EMBL" id="LXKA01000382">
    <property type="protein sequence ID" value="OAJ52214.1"/>
    <property type="molecule type" value="Genomic_DNA"/>
</dbReference>
<reference evidence="4 5" key="1">
    <citation type="submission" date="2016-04" db="EMBL/GenBank/DDBJ databases">
        <title>Reclassification of Paraburkholderia panaciterrae (Farh et al. 2015) Dobritsa &amp; Samadpour 2016 as a later homotypic synonym of Paraburkholderia ginsengiterrae (Farh et al. 2015) Dobritsa &amp; Samadpour 2016.</title>
        <authorList>
            <person name="Dobritsa A.P."/>
            <person name="Kutumbaka K."/>
            <person name="Samadpour M."/>
        </authorList>
    </citation>
    <scope>NUCLEOTIDE SEQUENCE [LARGE SCALE GENOMIC DNA]</scope>
    <source>
        <strain evidence="2 5">DCY85</strain>
        <strain evidence="3 4">DCY85-1</strain>
    </source>
</reference>
<sequence>MSDRKIQRLIKDAPRGQPLDPAMLRSLEINPAQTTYLVNAGWLQRLSKGAYLVAGDVASVEGIITYLSRRIPGLHVGGKTALDWQGVRHNVAFRPRITLWGSKSYRFPTWIEQHMPYTFQTTQLFDDQYSVIQWLRPLPSKSAHVLVSVPELALLELASDIGKRGRKGQSLDEAAHLADMLRNVRIDILSPLLENCVRVKVVKLVRDLGQSSGYPWGEDLQKYVNRLSQGKRWSIKEKDGRRLTLKP</sequence>